<dbReference type="EMBL" id="CM001224">
    <property type="protein sequence ID" value="AET05632.1"/>
    <property type="molecule type" value="Genomic_DNA"/>
</dbReference>
<sequence>MAIHMLRNLESKLVRKKLAQVGAHILPAPLFSFEGSFLQKNPIFVEREKVQEKRKGLEGRKA</sequence>
<organism evidence="1 3">
    <name type="scientific">Medicago truncatula</name>
    <name type="common">Barrel medic</name>
    <name type="synonym">Medicago tribuloides</name>
    <dbReference type="NCBI Taxonomy" id="3880"/>
    <lineage>
        <taxon>Eukaryota</taxon>
        <taxon>Viridiplantae</taxon>
        <taxon>Streptophyta</taxon>
        <taxon>Embryophyta</taxon>
        <taxon>Tracheophyta</taxon>
        <taxon>Spermatophyta</taxon>
        <taxon>Magnoliopsida</taxon>
        <taxon>eudicotyledons</taxon>
        <taxon>Gunneridae</taxon>
        <taxon>Pentapetalae</taxon>
        <taxon>rosids</taxon>
        <taxon>fabids</taxon>
        <taxon>Fabales</taxon>
        <taxon>Fabaceae</taxon>
        <taxon>Papilionoideae</taxon>
        <taxon>50 kb inversion clade</taxon>
        <taxon>NPAAA clade</taxon>
        <taxon>Hologalegina</taxon>
        <taxon>IRL clade</taxon>
        <taxon>Trifolieae</taxon>
        <taxon>Medicago</taxon>
    </lineage>
</organism>
<dbReference type="PaxDb" id="3880-AET05632"/>
<keyword evidence="3" id="KW-1185">Reference proteome</keyword>
<reference evidence="2" key="3">
    <citation type="submission" date="2015-04" db="UniProtKB">
        <authorList>
            <consortium name="EnsemblPlants"/>
        </authorList>
    </citation>
    <scope>IDENTIFICATION</scope>
    <source>
        <strain evidence="2">cv. Jemalong A17</strain>
    </source>
</reference>
<dbReference type="AlphaFoldDB" id="G7LEA0"/>
<name>G7LEA0_MEDTR</name>
<protein>
    <submittedName>
        <fullName evidence="1 2">Uncharacterized protein</fullName>
    </submittedName>
</protein>
<dbReference type="HOGENOM" id="CLU_2907536_0_0_1"/>
<reference evidence="1 3" key="1">
    <citation type="journal article" date="2011" name="Nature">
        <title>The Medicago genome provides insight into the evolution of rhizobial symbioses.</title>
        <authorList>
            <person name="Young N.D."/>
            <person name="Debelle F."/>
            <person name="Oldroyd G.E."/>
            <person name="Geurts R."/>
            <person name="Cannon S.B."/>
            <person name="Udvardi M.K."/>
            <person name="Benedito V.A."/>
            <person name="Mayer K.F."/>
            <person name="Gouzy J."/>
            <person name="Schoof H."/>
            <person name="Van de Peer Y."/>
            <person name="Proost S."/>
            <person name="Cook D.R."/>
            <person name="Meyers B.C."/>
            <person name="Spannagl M."/>
            <person name="Cheung F."/>
            <person name="De Mita S."/>
            <person name="Krishnakumar V."/>
            <person name="Gundlach H."/>
            <person name="Zhou S."/>
            <person name="Mudge J."/>
            <person name="Bharti A.K."/>
            <person name="Murray J.D."/>
            <person name="Naoumkina M.A."/>
            <person name="Rosen B."/>
            <person name="Silverstein K.A."/>
            <person name="Tang H."/>
            <person name="Rombauts S."/>
            <person name="Zhao P.X."/>
            <person name="Zhou P."/>
            <person name="Barbe V."/>
            <person name="Bardou P."/>
            <person name="Bechner M."/>
            <person name="Bellec A."/>
            <person name="Berger A."/>
            <person name="Berges H."/>
            <person name="Bidwell S."/>
            <person name="Bisseling T."/>
            <person name="Choisne N."/>
            <person name="Couloux A."/>
            <person name="Denny R."/>
            <person name="Deshpande S."/>
            <person name="Dai X."/>
            <person name="Doyle J.J."/>
            <person name="Dudez A.M."/>
            <person name="Farmer A.D."/>
            <person name="Fouteau S."/>
            <person name="Franken C."/>
            <person name="Gibelin C."/>
            <person name="Gish J."/>
            <person name="Goldstein S."/>
            <person name="Gonzalez A.J."/>
            <person name="Green P.J."/>
            <person name="Hallab A."/>
            <person name="Hartog M."/>
            <person name="Hua A."/>
            <person name="Humphray S.J."/>
            <person name="Jeong D.H."/>
            <person name="Jing Y."/>
            <person name="Jocker A."/>
            <person name="Kenton S.M."/>
            <person name="Kim D.J."/>
            <person name="Klee K."/>
            <person name="Lai H."/>
            <person name="Lang C."/>
            <person name="Lin S."/>
            <person name="Macmil S.L."/>
            <person name="Magdelenat G."/>
            <person name="Matthews L."/>
            <person name="McCorrison J."/>
            <person name="Monaghan E.L."/>
            <person name="Mun J.H."/>
            <person name="Najar F.Z."/>
            <person name="Nicholson C."/>
            <person name="Noirot C."/>
            <person name="O'Bleness M."/>
            <person name="Paule C.R."/>
            <person name="Poulain J."/>
            <person name="Prion F."/>
            <person name="Qin B."/>
            <person name="Qu C."/>
            <person name="Retzel E.F."/>
            <person name="Riddle C."/>
            <person name="Sallet E."/>
            <person name="Samain S."/>
            <person name="Samson N."/>
            <person name="Sanders I."/>
            <person name="Saurat O."/>
            <person name="Scarpelli C."/>
            <person name="Schiex T."/>
            <person name="Segurens B."/>
            <person name="Severin A.J."/>
            <person name="Sherrier D.J."/>
            <person name="Shi R."/>
            <person name="Sims S."/>
            <person name="Singer S.R."/>
            <person name="Sinharoy S."/>
            <person name="Sterck L."/>
            <person name="Viollet A."/>
            <person name="Wang B.B."/>
            <person name="Wang K."/>
            <person name="Wang M."/>
            <person name="Wang X."/>
            <person name="Warfsmann J."/>
            <person name="Weissenbach J."/>
            <person name="White D.D."/>
            <person name="White J.D."/>
            <person name="Wiley G.B."/>
            <person name="Wincker P."/>
            <person name="Xing Y."/>
            <person name="Yang L."/>
            <person name="Yao Z."/>
            <person name="Ying F."/>
            <person name="Zhai J."/>
            <person name="Zhou L."/>
            <person name="Zuber A."/>
            <person name="Denarie J."/>
            <person name="Dixon R.A."/>
            <person name="May G.D."/>
            <person name="Schwartz D.C."/>
            <person name="Rogers J."/>
            <person name="Quetier F."/>
            <person name="Town C.D."/>
            <person name="Roe B.A."/>
        </authorList>
    </citation>
    <scope>NUCLEOTIDE SEQUENCE [LARGE SCALE GENOMIC DNA]</scope>
    <source>
        <strain evidence="1">A17</strain>
        <strain evidence="2 3">cv. Jemalong A17</strain>
    </source>
</reference>
<accession>G7LEA0</accession>
<evidence type="ECO:0000313" key="1">
    <source>
        <dbReference type="EMBL" id="AET05632.1"/>
    </source>
</evidence>
<evidence type="ECO:0000313" key="2">
    <source>
        <dbReference type="EnsemblPlants" id="AET05632"/>
    </source>
</evidence>
<dbReference type="Proteomes" id="UP000002051">
    <property type="component" value="Chromosome 8"/>
</dbReference>
<evidence type="ECO:0000313" key="3">
    <source>
        <dbReference type="Proteomes" id="UP000002051"/>
    </source>
</evidence>
<dbReference type="EnsemblPlants" id="AET05632">
    <property type="protein sequence ID" value="AET05632"/>
    <property type="gene ID" value="MTR_8g107750"/>
</dbReference>
<gene>
    <name evidence="1" type="ordered locus">MTR_8g107750</name>
</gene>
<proteinExistence type="predicted"/>
<reference evidence="1 3" key="2">
    <citation type="journal article" date="2014" name="BMC Genomics">
        <title>An improved genome release (version Mt4.0) for the model legume Medicago truncatula.</title>
        <authorList>
            <person name="Tang H."/>
            <person name="Krishnakumar V."/>
            <person name="Bidwell S."/>
            <person name="Rosen B."/>
            <person name="Chan A."/>
            <person name="Zhou S."/>
            <person name="Gentzbittel L."/>
            <person name="Childs K.L."/>
            <person name="Yandell M."/>
            <person name="Gundlach H."/>
            <person name="Mayer K.F."/>
            <person name="Schwartz D.C."/>
            <person name="Town C.D."/>
        </authorList>
    </citation>
    <scope>GENOME REANNOTATION</scope>
    <source>
        <strain evidence="2 3">cv. Jemalong A17</strain>
    </source>
</reference>